<dbReference type="PANTHER" id="PTHR13887">
    <property type="entry name" value="GLUTATHIONE S-TRANSFERASE KAPPA"/>
    <property type="match status" value="1"/>
</dbReference>
<dbReference type="InterPro" id="IPR001853">
    <property type="entry name" value="DSBA-like_thioredoxin_dom"/>
</dbReference>
<name>A0A6S7FTN2_PARCT</name>
<dbReference type="PANTHER" id="PTHR13887:SF41">
    <property type="entry name" value="THIOREDOXIN SUPERFAMILY PROTEIN"/>
    <property type="match status" value="1"/>
</dbReference>
<dbReference type="AlphaFoldDB" id="A0A6S7FTN2"/>
<proteinExistence type="predicted"/>
<dbReference type="SUPFAM" id="SSF52833">
    <property type="entry name" value="Thioredoxin-like"/>
    <property type="match status" value="1"/>
</dbReference>
<sequence length="197" mass="21744">MTLVLGRETSPGGSHEDFFRRCFLRNEGIPVLEYLGRKYGPQAAASAQSGKGPLSQMAEKMGLKFNYDRMIVNTLKSHCLLDYAKSVGKQNEMAEILFNDYFRHAKRIDQSAVLKEAAEACHIDWSAADTHMNNAEIVSRVKREAGTASASGINGVPHFNIFLKSNQARSQQFSGAQPAATILSVFQKVLSFAKSRV</sequence>
<organism evidence="1 2">
    <name type="scientific">Paramuricea clavata</name>
    <name type="common">Red gorgonian</name>
    <name type="synonym">Violescent sea-whip</name>
    <dbReference type="NCBI Taxonomy" id="317549"/>
    <lineage>
        <taxon>Eukaryota</taxon>
        <taxon>Metazoa</taxon>
        <taxon>Cnidaria</taxon>
        <taxon>Anthozoa</taxon>
        <taxon>Octocorallia</taxon>
        <taxon>Malacalcyonacea</taxon>
        <taxon>Plexauridae</taxon>
        <taxon>Paramuricea</taxon>
    </lineage>
</organism>
<reference evidence="1" key="1">
    <citation type="submission" date="2020-04" db="EMBL/GenBank/DDBJ databases">
        <authorList>
            <person name="Alioto T."/>
            <person name="Alioto T."/>
            <person name="Gomez Garrido J."/>
        </authorList>
    </citation>
    <scope>NUCLEOTIDE SEQUENCE</scope>
    <source>
        <strain evidence="1">A484AB</strain>
    </source>
</reference>
<dbReference type="GO" id="GO:0016491">
    <property type="term" value="F:oxidoreductase activity"/>
    <property type="evidence" value="ECO:0007669"/>
    <property type="project" value="InterPro"/>
</dbReference>
<dbReference type="EMBL" id="CACRXK020000303">
    <property type="protein sequence ID" value="CAB3980573.1"/>
    <property type="molecule type" value="Genomic_DNA"/>
</dbReference>
<protein>
    <submittedName>
        <fullName evidence="1">Family oxidoreductase</fullName>
    </submittedName>
</protein>
<dbReference type="Gene3D" id="3.40.30.10">
    <property type="entry name" value="Glutaredoxin"/>
    <property type="match status" value="1"/>
</dbReference>
<dbReference type="Proteomes" id="UP001152795">
    <property type="component" value="Unassembled WGS sequence"/>
</dbReference>
<gene>
    <name evidence="1" type="ORF">PACLA_8A015384</name>
</gene>
<evidence type="ECO:0000313" key="2">
    <source>
        <dbReference type="Proteomes" id="UP001152795"/>
    </source>
</evidence>
<dbReference type="InterPro" id="IPR036249">
    <property type="entry name" value="Thioredoxin-like_sf"/>
</dbReference>
<keyword evidence="2" id="KW-1185">Reference proteome</keyword>
<dbReference type="Pfam" id="PF01323">
    <property type="entry name" value="DSBA"/>
    <property type="match status" value="1"/>
</dbReference>
<accession>A0A6S7FTN2</accession>
<comment type="caution">
    <text evidence="1">The sequence shown here is derived from an EMBL/GenBank/DDBJ whole genome shotgun (WGS) entry which is preliminary data.</text>
</comment>
<evidence type="ECO:0000313" key="1">
    <source>
        <dbReference type="EMBL" id="CAB3980573.1"/>
    </source>
</evidence>
<dbReference type="OrthoDB" id="1930760at2759"/>